<dbReference type="HAMAP" id="MF_00382">
    <property type="entry name" value="Ribosomal_bL20"/>
    <property type="match status" value="1"/>
</dbReference>
<dbReference type="EMBL" id="PEVY01000067">
    <property type="protein sequence ID" value="PIU74990.1"/>
    <property type="molecule type" value="Genomic_DNA"/>
</dbReference>
<evidence type="ECO:0000256" key="1">
    <source>
        <dbReference type="ARBA" id="ARBA00007698"/>
    </source>
</evidence>
<evidence type="ECO:0000256" key="6">
    <source>
        <dbReference type="RuleBase" id="RU000560"/>
    </source>
</evidence>
<dbReference type="InterPro" id="IPR035566">
    <property type="entry name" value="Ribosomal_protein_bL20_C"/>
</dbReference>
<evidence type="ECO:0000256" key="3">
    <source>
        <dbReference type="ARBA" id="ARBA00023274"/>
    </source>
</evidence>
<dbReference type="Gene3D" id="1.10.1900.20">
    <property type="entry name" value="Ribosomal protein L20"/>
    <property type="match status" value="1"/>
</dbReference>
<protein>
    <recommendedName>
        <fullName evidence="4 5">Large ribosomal subunit protein bL20</fullName>
    </recommendedName>
</protein>
<evidence type="ECO:0000313" key="8">
    <source>
        <dbReference type="Proteomes" id="UP000228775"/>
    </source>
</evidence>
<keyword evidence="3 5" id="KW-0687">Ribonucleoprotein</keyword>
<dbReference type="NCBIfam" id="TIGR01032">
    <property type="entry name" value="rplT_bact"/>
    <property type="match status" value="1"/>
</dbReference>
<dbReference type="GO" id="GO:1990904">
    <property type="term" value="C:ribonucleoprotein complex"/>
    <property type="evidence" value="ECO:0007669"/>
    <property type="project" value="UniProtKB-KW"/>
</dbReference>
<comment type="similarity">
    <text evidence="1 5 6">Belongs to the bacterial ribosomal protein bL20 family.</text>
</comment>
<evidence type="ECO:0000313" key="7">
    <source>
        <dbReference type="EMBL" id="PIU74990.1"/>
    </source>
</evidence>
<dbReference type="GO" id="GO:0006412">
    <property type="term" value="P:translation"/>
    <property type="evidence" value="ECO:0007669"/>
    <property type="project" value="InterPro"/>
</dbReference>
<evidence type="ECO:0000256" key="5">
    <source>
        <dbReference type="HAMAP-Rule" id="MF_00382"/>
    </source>
</evidence>
<comment type="function">
    <text evidence="5 6">Binds directly to 23S ribosomal RNA and is necessary for the in vitro assembly process of the 50S ribosomal subunit. It is not involved in the protein synthesizing functions of that subunit.</text>
</comment>
<evidence type="ECO:0000256" key="2">
    <source>
        <dbReference type="ARBA" id="ARBA00022980"/>
    </source>
</evidence>
<name>A0A2M7AWH8_9BACT</name>
<dbReference type="GO" id="GO:0005840">
    <property type="term" value="C:ribosome"/>
    <property type="evidence" value="ECO:0007669"/>
    <property type="project" value="UniProtKB-KW"/>
</dbReference>
<sequence length="113" mass="13064">MSRIKRGLMAHKRRKNILKQTKGYINSRSTKFRAAKEAVLHAGVHSFRGRKLKKRTFRALWQAQINAACRQNDLTYSKFIAGLKKAKIEIDRKILANLAQNEPKVFLEILKMG</sequence>
<dbReference type="FunFam" id="1.10.1900.20:FF:000001">
    <property type="entry name" value="50S ribosomal protein L20"/>
    <property type="match status" value="1"/>
</dbReference>
<dbReference type="Proteomes" id="UP000228775">
    <property type="component" value="Unassembled WGS sequence"/>
</dbReference>
<dbReference type="GO" id="GO:0003735">
    <property type="term" value="F:structural constituent of ribosome"/>
    <property type="evidence" value="ECO:0007669"/>
    <property type="project" value="InterPro"/>
</dbReference>
<proteinExistence type="inferred from homology"/>
<dbReference type="PANTHER" id="PTHR10986">
    <property type="entry name" value="39S RIBOSOMAL PROTEIN L20"/>
    <property type="match status" value="1"/>
</dbReference>
<dbReference type="AlphaFoldDB" id="A0A2M7AWH8"/>
<reference evidence="8" key="1">
    <citation type="submission" date="2017-09" db="EMBL/GenBank/DDBJ databases">
        <title>Depth-based differentiation of microbial function through sediment-hosted aquifers and enrichment of novel symbionts in the deep terrestrial subsurface.</title>
        <authorList>
            <person name="Probst A.J."/>
            <person name="Ladd B."/>
            <person name="Jarett J.K."/>
            <person name="Geller-Mcgrath D.E."/>
            <person name="Sieber C.M.K."/>
            <person name="Emerson J.B."/>
            <person name="Anantharaman K."/>
            <person name="Thomas B.C."/>
            <person name="Malmstrom R."/>
            <person name="Stieglmeier M."/>
            <person name="Klingl A."/>
            <person name="Woyke T."/>
            <person name="Ryan C.M."/>
            <person name="Banfield J.F."/>
        </authorList>
    </citation>
    <scope>NUCLEOTIDE SEQUENCE [LARGE SCALE GENOMIC DNA]</scope>
</reference>
<dbReference type="GO" id="GO:0000027">
    <property type="term" value="P:ribosomal large subunit assembly"/>
    <property type="evidence" value="ECO:0007669"/>
    <property type="project" value="UniProtKB-UniRule"/>
</dbReference>
<dbReference type="GO" id="GO:0019843">
    <property type="term" value="F:rRNA binding"/>
    <property type="evidence" value="ECO:0007669"/>
    <property type="project" value="UniProtKB-UniRule"/>
</dbReference>
<dbReference type="Pfam" id="PF00453">
    <property type="entry name" value="Ribosomal_L20"/>
    <property type="match status" value="1"/>
</dbReference>
<keyword evidence="5 6" id="KW-0694">RNA-binding</keyword>
<organism evidence="7 8">
    <name type="scientific">Candidatus Portnoybacteria bacterium CG06_land_8_20_14_3_00_39_12</name>
    <dbReference type="NCBI Taxonomy" id="1974809"/>
    <lineage>
        <taxon>Bacteria</taxon>
        <taxon>Candidatus Portnoyibacteriota</taxon>
    </lineage>
</organism>
<dbReference type="CDD" id="cd07026">
    <property type="entry name" value="Ribosomal_L20"/>
    <property type="match status" value="1"/>
</dbReference>
<accession>A0A2M7AWH8</accession>
<dbReference type="InterPro" id="IPR005813">
    <property type="entry name" value="Ribosomal_bL20"/>
</dbReference>
<evidence type="ECO:0000256" key="4">
    <source>
        <dbReference type="ARBA" id="ARBA00035172"/>
    </source>
</evidence>
<comment type="caution">
    <text evidence="7">The sequence shown here is derived from an EMBL/GenBank/DDBJ whole genome shotgun (WGS) entry which is preliminary data.</text>
</comment>
<dbReference type="Gene3D" id="6.10.160.10">
    <property type="match status" value="1"/>
</dbReference>
<keyword evidence="5 6" id="KW-0699">rRNA-binding</keyword>
<dbReference type="PRINTS" id="PR00062">
    <property type="entry name" value="RIBOSOMALL20"/>
</dbReference>
<keyword evidence="2 5" id="KW-0689">Ribosomal protein</keyword>
<gene>
    <name evidence="5" type="primary">rplT</name>
    <name evidence="7" type="ORF">COS76_03200</name>
</gene>
<dbReference type="SUPFAM" id="SSF74731">
    <property type="entry name" value="Ribosomal protein L20"/>
    <property type="match status" value="1"/>
</dbReference>